<dbReference type="PROSITE" id="PS01173">
    <property type="entry name" value="LIPASE_GDXG_HIS"/>
    <property type="match status" value="1"/>
</dbReference>
<keyword evidence="6" id="KW-1185">Reference proteome</keyword>
<feature type="compositionally biased region" description="Basic and acidic residues" evidence="3">
    <location>
        <begin position="1333"/>
        <end position="1342"/>
    </location>
</feature>
<feature type="compositionally biased region" description="Low complexity" evidence="3">
    <location>
        <begin position="876"/>
        <end position="885"/>
    </location>
</feature>
<evidence type="ECO:0000313" key="6">
    <source>
        <dbReference type="Proteomes" id="UP001333110"/>
    </source>
</evidence>
<evidence type="ECO:0000259" key="4">
    <source>
        <dbReference type="Pfam" id="PF07859"/>
    </source>
</evidence>
<dbReference type="InterPro" id="IPR002168">
    <property type="entry name" value="Lipase_GDXG_HIS_AS"/>
</dbReference>
<name>A0AAN7MNR3_MYCAM</name>
<comment type="caution">
    <text evidence="5">The sequence shown here is derived from an EMBL/GenBank/DDBJ whole genome shotgun (WGS) entry which is preliminary data.</text>
</comment>
<comment type="similarity">
    <text evidence="1">Belongs to the 'GDXG' lipolytic enzyme family.</text>
</comment>
<evidence type="ECO:0000256" key="2">
    <source>
        <dbReference type="ARBA" id="ARBA00022801"/>
    </source>
</evidence>
<gene>
    <name evidence="5" type="ORF">QYF61_021324</name>
</gene>
<dbReference type="InterPro" id="IPR050300">
    <property type="entry name" value="GDXG_lipolytic_enzyme"/>
</dbReference>
<dbReference type="PANTHER" id="PTHR48081:SF32">
    <property type="entry name" value="ALPHA_BETA HYDROLASE FOLD-3 DOMAIN-CONTAINING PROTEIN"/>
    <property type="match status" value="1"/>
</dbReference>
<feature type="region of interest" description="Disordered" evidence="3">
    <location>
        <begin position="1290"/>
        <end position="1342"/>
    </location>
</feature>
<dbReference type="EMBL" id="JAUNZN010000020">
    <property type="protein sequence ID" value="KAK4809864.1"/>
    <property type="molecule type" value="Genomic_DNA"/>
</dbReference>
<sequence length="1342" mass="150591">MIRGSWYKSDLPPSARGILWNSILSSLWCGDSILIWKQRPGKDKLPPGIDQPLKLRFFHSMLIATMISGKILEKLGICSDLSLLRIVLDGIPPWRDSKLLIKDLKVDEVPLRIYQPKWPPTGKRRGILYFHGGAGTFGSIRAFERICRYIAKKCNSVVVSVGYRLAPEHPYPGQYFDCLNATLYFMRNLEEYHVDPALIIISGDSCGANFATVICQILLNKRDVPKVRAQVLLYPGLQGLDFHLPSYQQNASVPILFRKLVIYFCFRYLNKEQSILEDVLQNCHVPESMKQKYKKWISADIIADEFKIRGYVPQKSTSYKPEVHEAIKELLAITFSPLLAEDSIICQLPESYIVTCEFDVLRDDGLLYKKRLEDNGVQVTWYHSEIFVAGFILLVMGAINFDFSNSEIPPGVNQPVKLRIIHIILISRAVVGKILENIGICSQVSFVRYMQGRKTLGVDPKLFIKDLWFEKVPVRIYQPKVPSASQRRGVMFFHGGGWVFGSLETHEKLCRSIARGSESVVVSVGYRLAPEHKYPAAYEDCLNATIHFMKNTEHYGVDPANIIVCGDSAGGNLAAAVSQTLAGRSDLPRLRAQILIYPALQALDFNLPSYQQNCGVPLLFRERAAFYMLQYLNGDASNLEEVLEGSHIPIDIKLNYRKWVSPDNIPEKFKVRGYKPHVLLDCTTEVYETVKRFCEPNLCPLLAEDAIVHQLPESFILTCEYDVLRDDGLLYKKRLEDNGVRVTWYHLEDGFHGIINSFNMVLLVIFTASFILAIMGTIQSEYSNFSIPPGVNHPGKFQIVRASVISTSAMLSGEDQTGAAAKGEGRGERLWSRLNPANTKPGCPARPRSGRGKAGAGSPSRQPAWRGVWQPPPRRPAAAGCPRGGRPPLSRALLPLFEQREILEKTRVCSRIGFTRYVRSGTKLGPAPQLSLGDARFGRLPVRVYRPRAPSAGLRTGAIFFHGGGWLCCSIGRAGRVVPPRPSAAVRCRRYLLEAGGVILPRKLSALGEALLPVLRGGGRAEGKRDEGRYRLAPEHKYPAAYEDCLNATIHFMKNTEHYGVDPANVIVCGDSAGSNLAAAVSQTLAGRSDLPRLRAQILIYPGLQALDFNLPSYQQNCGVPLLFRERAAFYMLQYLNGNASNLEEVLEGSHIPIDIKLNYRKWVSPDNIPEKFKIRGYKPHVLLDCTTEVYETVKRFCEPNLCPLLAEDALIQQLPESFILTCEYDVLRDDGLLYRKRWEDNGVRVTRYHLEDAFHGITSLFDYSGLLFPAGERGLDRIAVFRQRIPKFKDKRHTPGPSKMNPSGTQVPCSPPARLKRQRQPESPSLSPSAGRGDERLTERP</sequence>
<evidence type="ECO:0000256" key="3">
    <source>
        <dbReference type="SAM" id="MobiDB-lite"/>
    </source>
</evidence>
<evidence type="ECO:0000313" key="5">
    <source>
        <dbReference type="EMBL" id="KAK4809864.1"/>
    </source>
</evidence>
<evidence type="ECO:0000256" key="1">
    <source>
        <dbReference type="ARBA" id="ARBA00010515"/>
    </source>
</evidence>
<dbReference type="SUPFAM" id="SSF53474">
    <property type="entry name" value="alpha/beta-Hydrolases"/>
    <property type="match status" value="3"/>
</dbReference>
<accession>A0AAN7MNR3</accession>
<keyword evidence="2" id="KW-0378">Hydrolase</keyword>
<dbReference type="PANTHER" id="PTHR48081">
    <property type="entry name" value="AB HYDROLASE SUPERFAMILY PROTEIN C4A8.06C"/>
    <property type="match status" value="1"/>
</dbReference>
<reference evidence="5 6" key="1">
    <citation type="journal article" date="2023" name="J. Hered.">
        <title>Chromosome-level genome of the wood stork (Mycteria americana) provides insight into avian chromosome evolution.</title>
        <authorList>
            <person name="Flamio R. Jr."/>
            <person name="Ramstad K.M."/>
        </authorList>
    </citation>
    <scope>NUCLEOTIDE SEQUENCE [LARGE SCALE GENOMIC DNA]</scope>
    <source>
        <strain evidence="5">JAX WOST 10</strain>
    </source>
</reference>
<dbReference type="Gene3D" id="3.40.50.1820">
    <property type="entry name" value="alpha/beta hydrolase"/>
    <property type="match status" value="3"/>
</dbReference>
<dbReference type="Proteomes" id="UP001333110">
    <property type="component" value="Unassembled WGS sequence"/>
</dbReference>
<feature type="domain" description="Alpha/beta hydrolase fold-3" evidence="4">
    <location>
        <begin position="1191"/>
        <end position="1258"/>
    </location>
</feature>
<feature type="domain" description="Alpha/beta hydrolase fold-3" evidence="4">
    <location>
        <begin position="127"/>
        <end position="272"/>
    </location>
</feature>
<dbReference type="GO" id="GO:0016787">
    <property type="term" value="F:hydrolase activity"/>
    <property type="evidence" value="ECO:0007669"/>
    <property type="project" value="UniProtKB-KW"/>
</dbReference>
<protein>
    <recommendedName>
        <fullName evidence="4">Alpha/beta hydrolase fold-3 domain-containing protein</fullName>
    </recommendedName>
</protein>
<dbReference type="InterPro" id="IPR029058">
    <property type="entry name" value="AB_hydrolase_fold"/>
</dbReference>
<feature type="domain" description="Alpha/beta hydrolase fold-3" evidence="4">
    <location>
        <begin position="1030"/>
        <end position="1139"/>
    </location>
</feature>
<feature type="region of interest" description="Disordered" evidence="3">
    <location>
        <begin position="815"/>
        <end position="885"/>
    </location>
</feature>
<proteinExistence type="inferred from homology"/>
<organism evidence="5 6">
    <name type="scientific">Mycteria americana</name>
    <name type="common">Wood stork</name>
    <dbReference type="NCBI Taxonomy" id="33587"/>
    <lineage>
        <taxon>Eukaryota</taxon>
        <taxon>Metazoa</taxon>
        <taxon>Chordata</taxon>
        <taxon>Craniata</taxon>
        <taxon>Vertebrata</taxon>
        <taxon>Euteleostomi</taxon>
        <taxon>Archelosauria</taxon>
        <taxon>Archosauria</taxon>
        <taxon>Dinosauria</taxon>
        <taxon>Saurischia</taxon>
        <taxon>Theropoda</taxon>
        <taxon>Coelurosauria</taxon>
        <taxon>Aves</taxon>
        <taxon>Neognathae</taxon>
        <taxon>Neoaves</taxon>
        <taxon>Aequornithes</taxon>
        <taxon>Ciconiiformes</taxon>
        <taxon>Ciconiidae</taxon>
        <taxon>Mycteria</taxon>
    </lineage>
</organism>
<feature type="domain" description="Alpha/beta hydrolase fold-3" evidence="4">
    <location>
        <begin position="687"/>
        <end position="755"/>
    </location>
</feature>
<feature type="domain" description="Alpha/beta hydrolase fold-3" evidence="4">
    <location>
        <begin position="334"/>
        <end position="384"/>
    </location>
</feature>
<feature type="domain" description="Alpha/beta hydrolase fold-3" evidence="4">
    <location>
        <begin position="490"/>
        <end position="636"/>
    </location>
</feature>
<dbReference type="InterPro" id="IPR013094">
    <property type="entry name" value="AB_hydrolase_3"/>
</dbReference>
<dbReference type="Pfam" id="PF07859">
    <property type="entry name" value="Abhydrolase_3"/>
    <property type="match status" value="6"/>
</dbReference>